<proteinExistence type="predicted"/>
<organism evidence="1 2">
    <name type="scientific">Mycolicibacterium mucogenicum</name>
    <name type="common">Mycobacterium mucogenicum</name>
    <dbReference type="NCBI Taxonomy" id="56689"/>
    <lineage>
        <taxon>Bacteria</taxon>
        <taxon>Bacillati</taxon>
        <taxon>Actinomycetota</taxon>
        <taxon>Actinomycetes</taxon>
        <taxon>Mycobacteriales</taxon>
        <taxon>Mycobacteriaceae</taxon>
        <taxon>Mycolicibacterium</taxon>
    </lineage>
</organism>
<reference evidence="1 2" key="1">
    <citation type="submission" date="2019-01" db="EMBL/GenBank/DDBJ databases">
        <title>High-quality-draft genome sequences of five non-tuberculosis mycobacteriaceae isolated from a nosocomial environment.</title>
        <authorList>
            <person name="Tiago I."/>
            <person name="Alarico S."/>
            <person name="Pereira S.G."/>
            <person name="Coelho C."/>
            <person name="Maranha A."/>
            <person name="Empadinhas N."/>
        </authorList>
    </citation>
    <scope>NUCLEOTIDE SEQUENCE [LARGE SCALE GENOMIC DNA]</scope>
    <source>
        <strain evidence="1 2">24AIII</strain>
    </source>
</reference>
<protein>
    <submittedName>
        <fullName evidence="1">Uncharacterized protein</fullName>
    </submittedName>
</protein>
<comment type="caution">
    <text evidence="1">The sequence shown here is derived from an EMBL/GenBank/DDBJ whole genome shotgun (WGS) entry which is preliminary data.</text>
</comment>
<sequence>MQQLPFAIIGGWRRSVRQRGAALPRRTGYRGNFGTRLRSAAICMAMIAAFVPLSGCDTRVPDRRDDINQLSAQLGSMPGVQAAHADYANHWAEGAVMFAIHLDATESLTADELASVVDTYLQNLASGRYRDYHTELEIRRGWNVFAVDSSDRPIANTTQILDQARNWIALRTTLPGATVALRSTISHPLAHLSPREIGSSNRADIELPEGTQSMDIAGAVSTIAARFPYLAVLNWTVSAARAQDQIAYTGRFPTAAELELWRRLTTDQTIAHTDSMQINGPVTPPVWLSEATGTDALDVALALATQHLPLAAALPAPVLYTAGSQLSGHIGGYGVSRGPVAVTIGGCTRRDLAVYQPTAGEQALIHRYETCHR</sequence>
<dbReference type="RefSeq" id="WP_133427340.1">
    <property type="nucleotide sequence ID" value="NZ_SDLO01000013.1"/>
</dbReference>
<accession>A0A4R5WD98</accession>
<evidence type="ECO:0000313" key="1">
    <source>
        <dbReference type="EMBL" id="TDK87701.1"/>
    </source>
</evidence>
<dbReference type="Proteomes" id="UP000294929">
    <property type="component" value="Unassembled WGS sequence"/>
</dbReference>
<name>A0A4R5WD98_MYCMU</name>
<evidence type="ECO:0000313" key="2">
    <source>
        <dbReference type="Proteomes" id="UP000294929"/>
    </source>
</evidence>
<dbReference type="EMBL" id="SDLO01000013">
    <property type="protein sequence ID" value="TDK87701.1"/>
    <property type="molecule type" value="Genomic_DNA"/>
</dbReference>
<dbReference type="AlphaFoldDB" id="A0A4R5WD98"/>
<gene>
    <name evidence="1" type="ORF">EUA03_17405</name>
</gene>